<dbReference type="InterPro" id="IPR002491">
    <property type="entry name" value="ABC_transptr_periplasmic_BD"/>
</dbReference>
<evidence type="ECO:0000256" key="4">
    <source>
        <dbReference type="ARBA" id="ARBA00022729"/>
    </source>
</evidence>
<dbReference type="EMBL" id="JAVREJ010000035">
    <property type="protein sequence ID" value="MDT0353527.1"/>
    <property type="molecule type" value="Genomic_DNA"/>
</dbReference>
<dbReference type="Gene3D" id="3.40.50.1980">
    <property type="entry name" value="Nitrogenase molybdenum iron protein domain"/>
    <property type="match status" value="2"/>
</dbReference>
<evidence type="ECO:0000256" key="5">
    <source>
        <dbReference type="SAM" id="MobiDB-lite"/>
    </source>
</evidence>
<evidence type="ECO:0000256" key="1">
    <source>
        <dbReference type="ARBA" id="ARBA00004196"/>
    </source>
</evidence>
<evidence type="ECO:0000259" key="6">
    <source>
        <dbReference type="PROSITE" id="PS50983"/>
    </source>
</evidence>
<gene>
    <name evidence="7" type="ORF">RM445_28945</name>
</gene>
<dbReference type="PANTHER" id="PTHR30532">
    <property type="entry name" value="IRON III DICITRATE-BINDING PERIPLASMIC PROTEIN"/>
    <property type="match status" value="1"/>
</dbReference>
<evidence type="ECO:0000313" key="8">
    <source>
        <dbReference type="Proteomes" id="UP001183202"/>
    </source>
</evidence>
<comment type="similarity">
    <text evidence="2">Belongs to the bacterial solute-binding protein 8 family.</text>
</comment>
<comment type="subcellular location">
    <subcellularLocation>
        <location evidence="1">Cell envelope</location>
    </subcellularLocation>
</comment>
<keyword evidence="3" id="KW-0813">Transport</keyword>
<keyword evidence="8" id="KW-1185">Reference proteome</keyword>
<dbReference type="RefSeq" id="WP_311560068.1">
    <property type="nucleotide sequence ID" value="NZ_JAVREJ010000035.1"/>
</dbReference>
<reference evidence="8" key="1">
    <citation type="submission" date="2023-07" db="EMBL/GenBank/DDBJ databases">
        <title>30 novel species of actinomycetes from the DSMZ collection.</title>
        <authorList>
            <person name="Nouioui I."/>
        </authorList>
    </citation>
    <scope>NUCLEOTIDE SEQUENCE [LARGE SCALE GENOMIC DNA]</scope>
    <source>
        <strain evidence="8">DSM 45834</strain>
    </source>
</reference>
<dbReference type="Proteomes" id="UP001183202">
    <property type="component" value="Unassembled WGS sequence"/>
</dbReference>
<feature type="region of interest" description="Disordered" evidence="5">
    <location>
        <begin position="1"/>
        <end position="26"/>
    </location>
</feature>
<dbReference type="PANTHER" id="PTHR30532:SF1">
    <property type="entry name" value="IRON(3+)-HYDROXAMATE-BINDING PROTEIN FHUD"/>
    <property type="match status" value="1"/>
</dbReference>
<evidence type="ECO:0000256" key="2">
    <source>
        <dbReference type="ARBA" id="ARBA00008814"/>
    </source>
</evidence>
<proteinExistence type="inferred from homology"/>
<evidence type="ECO:0000313" key="7">
    <source>
        <dbReference type="EMBL" id="MDT0353527.1"/>
    </source>
</evidence>
<evidence type="ECO:0000256" key="3">
    <source>
        <dbReference type="ARBA" id="ARBA00022448"/>
    </source>
</evidence>
<dbReference type="SUPFAM" id="SSF53807">
    <property type="entry name" value="Helical backbone' metal receptor"/>
    <property type="match status" value="1"/>
</dbReference>
<dbReference type="Pfam" id="PF01497">
    <property type="entry name" value="Peripla_BP_2"/>
    <property type="match status" value="1"/>
</dbReference>
<keyword evidence="4" id="KW-0732">Signal</keyword>
<protein>
    <submittedName>
        <fullName evidence="7">ABC transporter substrate-binding protein</fullName>
    </submittedName>
</protein>
<organism evidence="7 8">
    <name type="scientific">Pseudonocardia charpentierae</name>
    <dbReference type="NCBI Taxonomy" id="3075545"/>
    <lineage>
        <taxon>Bacteria</taxon>
        <taxon>Bacillati</taxon>
        <taxon>Actinomycetota</taxon>
        <taxon>Actinomycetes</taxon>
        <taxon>Pseudonocardiales</taxon>
        <taxon>Pseudonocardiaceae</taxon>
        <taxon>Pseudonocardia</taxon>
    </lineage>
</organism>
<accession>A0ABU2NHT6</accession>
<comment type="caution">
    <text evidence="7">The sequence shown here is derived from an EMBL/GenBank/DDBJ whole genome shotgun (WGS) entry which is preliminary data.</text>
</comment>
<name>A0ABU2NHT6_9PSEU</name>
<feature type="domain" description="Fe/B12 periplasmic-binding" evidence="6">
    <location>
        <begin position="1"/>
        <end position="288"/>
    </location>
</feature>
<dbReference type="PROSITE" id="PS50983">
    <property type="entry name" value="FE_B12_PBP"/>
    <property type="match status" value="1"/>
</dbReference>
<sequence>MSSRTAGLPDVRRRLRTGRGAGRTAAGGEHRLVHRLCAARRGLHRRRDGRGDRRGRVPEYQATYDAIPKIGTTQEIDFESLVAQEPDLVLGTVVPGLPADLNDRLSGIAPTLLFPAAGEPGTWQERAVRAADVVGRRDLAEALRAAYETRAADIGTRYADVLARTRWALVRGGAQGNALVDLPNSWSGVVLGAVGAQFGGVAAGKPGASTPLSYEQLGLLDDCDVVLHLVDTTGKLDQNTAQVLEQPTFRALPAARNGQVHPLPNYYVAHYRQAGAVLTEIETVLGKL</sequence>
<dbReference type="InterPro" id="IPR051313">
    <property type="entry name" value="Bact_iron-sidero_bind"/>
</dbReference>